<evidence type="ECO:0000259" key="3">
    <source>
        <dbReference type="PROSITE" id="PS50003"/>
    </source>
</evidence>
<dbReference type="InterPro" id="IPR057334">
    <property type="entry name" value="PH_2nd_LRR"/>
</dbReference>
<dbReference type="OrthoDB" id="120976at2759"/>
<proteinExistence type="predicted"/>
<evidence type="ECO:0000256" key="2">
    <source>
        <dbReference type="SAM" id="MobiDB-lite"/>
    </source>
</evidence>
<dbReference type="PANTHER" id="PTHR24111">
    <property type="entry name" value="LEUCINE-RICH REPEAT-CONTAINING PROTEIN 34"/>
    <property type="match status" value="1"/>
</dbReference>
<evidence type="ECO:0000313" key="5">
    <source>
        <dbReference type="Proteomes" id="UP000789831"/>
    </source>
</evidence>
<accession>A0A9N9BSS5</accession>
<dbReference type="InterPro" id="IPR052201">
    <property type="entry name" value="LRR-containing_regulator"/>
</dbReference>
<dbReference type="Pfam" id="PF13516">
    <property type="entry name" value="LRR_6"/>
    <property type="match status" value="2"/>
</dbReference>
<dbReference type="Proteomes" id="UP000789831">
    <property type="component" value="Unassembled WGS sequence"/>
</dbReference>
<reference evidence="4" key="1">
    <citation type="submission" date="2021-06" db="EMBL/GenBank/DDBJ databases">
        <authorList>
            <person name="Kallberg Y."/>
            <person name="Tangrot J."/>
            <person name="Rosling A."/>
        </authorList>
    </citation>
    <scope>NUCLEOTIDE SEQUENCE</scope>
    <source>
        <strain evidence="4">MT106</strain>
    </source>
</reference>
<feature type="compositionally biased region" description="Low complexity" evidence="2">
    <location>
        <begin position="68"/>
        <end position="79"/>
    </location>
</feature>
<dbReference type="PROSITE" id="PS50003">
    <property type="entry name" value="PH_DOMAIN"/>
    <property type="match status" value="1"/>
</dbReference>
<feature type="region of interest" description="Disordered" evidence="2">
    <location>
        <begin position="47"/>
        <end position="79"/>
    </location>
</feature>
<dbReference type="SMART" id="SM00368">
    <property type="entry name" value="LRR_RI"/>
    <property type="match status" value="4"/>
</dbReference>
<protein>
    <submittedName>
        <fullName evidence="4">4230_t:CDS:1</fullName>
    </submittedName>
</protein>
<organism evidence="4 5">
    <name type="scientific">Ambispora gerdemannii</name>
    <dbReference type="NCBI Taxonomy" id="144530"/>
    <lineage>
        <taxon>Eukaryota</taxon>
        <taxon>Fungi</taxon>
        <taxon>Fungi incertae sedis</taxon>
        <taxon>Mucoromycota</taxon>
        <taxon>Glomeromycotina</taxon>
        <taxon>Glomeromycetes</taxon>
        <taxon>Archaeosporales</taxon>
        <taxon>Ambisporaceae</taxon>
        <taxon>Ambispora</taxon>
    </lineage>
</organism>
<gene>
    <name evidence="4" type="ORF">AGERDE_LOCUS7999</name>
</gene>
<dbReference type="Gene3D" id="3.80.10.10">
    <property type="entry name" value="Ribonuclease Inhibitor"/>
    <property type="match status" value="1"/>
</dbReference>
<dbReference type="InterPro" id="IPR032675">
    <property type="entry name" value="LRR_dom_sf"/>
</dbReference>
<keyword evidence="5" id="KW-1185">Reference proteome</keyword>
<evidence type="ECO:0000313" key="4">
    <source>
        <dbReference type="EMBL" id="CAG8578455.1"/>
    </source>
</evidence>
<keyword evidence="1" id="KW-0677">Repeat</keyword>
<name>A0A9N9BSS5_9GLOM</name>
<evidence type="ECO:0000256" key="1">
    <source>
        <dbReference type="ARBA" id="ARBA00022737"/>
    </source>
</evidence>
<dbReference type="SUPFAM" id="SSF52047">
    <property type="entry name" value="RNI-like"/>
    <property type="match status" value="2"/>
</dbReference>
<sequence length="1106" mass="123762">MVTTKIMVTTNSTTISSTEKELALQETQTDLKQCVALIQLEKDHKINNPPVSVDTIESDDKDDDDSRSNSNSASDSSSDYYPIDELELVTLYEDDDDDTTSPKSPTFSLFPMTPKKSAFSVLKDAFSTSRRPRGVRHLEKMFTELGVPIPTGQDTIVFSGYVVKWTSNLFKKNSKNFLVLTHNFLCQLKGSEKKYAEKSFDGSPDVCTLSSCIDDYFSLQPSLISPAISSLESPNDKVITLDNIILSLSTVYSISQQISPEPVIRIDYLVSLKKHAYLSMVLQSQEEHDQWIKTLRTAARNVNTVGPLLTKKQRDWVTDRLKNVSDVDVDVEENNFVAFRVLMKAFSDKGAISDHEKQLNLPVMFVLGRNNVYMLPIKNNDGTPNNDHKNSKTHRYNNISNNTNLISNHNINTEDKSKEIDIYKYQYPLLCLTAIHADGKDDTFQLVFKNSSELIMRTMLLSSSLCETIVTSIRTAIDAITIWWPQPCYQLHVPNVMQGTMIPQEAGKKEIKVSGIDRMLEAQCYVFRVNRKRIAYSIECAVNSKQITPNLDVEHLPFRFVLLLPEDNTKASTYTNAELMTIFSSLRYHPLLHELILQDVNLFDLQIQQGPEGHKCANMLAATLYDLLLSNTKLRHLNLTGCGITGDTLSAIGYALMTGRSSLDRLVLANTSLTRDGAQALASGITAHGTPIRELDISNGHIAQKSLESILDALDTNFPDQLELLNLSKNSCDLESDILVDYLAKTVALKNLNLRSCAKFFKSNSPIISTRSLGNTLLTTLDLGGVPLNHPVHTAALFEYMRSDAFACLRLFSIDQCSFDGGTLAAILSIIATAPNRNKLRVWAGANNICESETGHQNFCQVIRDNQTPFWLSMIDTTFGLNSDQVIELIQAFNKNTSIKSLDLSYPQFGAEKIDGKPNPMVPIITKKACEHIGILFKENKSIREIILRGEGNRRWGPSLGFALNNLEDNRTIEKLIIRGNAIGDDGAKHLSQALKTNSHLRMLNIDENEIGVDGYDSLHIILSTHQNITLQEFTYPAQDIQTHVQNLDTKISIINRESNLFSIPTTAKISARMASERQKFSFHELVEEIMAVVKLHKSQAGAWLK</sequence>
<comment type="caution">
    <text evidence="4">The sequence shown here is derived from an EMBL/GenBank/DDBJ whole genome shotgun (WGS) entry which is preliminary data.</text>
</comment>
<dbReference type="PANTHER" id="PTHR24111:SF0">
    <property type="entry name" value="LEUCINE-RICH REPEAT-CONTAINING PROTEIN"/>
    <property type="match status" value="1"/>
</dbReference>
<dbReference type="AlphaFoldDB" id="A0A9N9BSS5"/>
<dbReference type="EMBL" id="CAJVPL010001580">
    <property type="protein sequence ID" value="CAG8578455.1"/>
    <property type="molecule type" value="Genomic_DNA"/>
</dbReference>
<dbReference type="InterPro" id="IPR001849">
    <property type="entry name" value="PH_domain"/>
</dbReference>
<feature type="domain" description="PH" evidence="3">
    <location>
        <begin position="155"/>
        <end position="300"/>
    </location>
</feature>
<dbReference type="InterPro" id="IPR001611">
    <property type="entry name" value="Leu-rich_rpt"/>
</dbReference>
<feature type="compositionally biased region" description="Acidic residues" evidence="2">
    <location>
        <begin position="56"/>
        <end position="65"/>
    </location>
</feature>
<dbReference type="Pfam" id="PF25353">
    <property type="entry name" value="PH_2nd_LRR"/>
    <property type="match status" value="1"/>
</dbReference>